<organism evidence="3 4">
    <name type="scientific">Methylomusa anaerophila</name>
    <dbReference type="NCBI Taxonomy" id="1930071"/>
    <lineage>
        <taxon>Bacteria</taxon>
        <taxon>Bacillati</taxon>
        <taxon>Bacillota</taxon>
        <taxon>Negativicutes</taxon>
        <taxon>Selenomonadales</taxon>
        <taxon>Sporomusaceae</taxon>
        <taxon>Methylomusa</taxon>
    </lineage>
</organism>
<feature type="chain" id="PRO_5016765241" description="Rhodanese domain-containing protein" evidence="1">
    <location>
        <begin position="23"/>
        <end position="156"/>
    </location>
</feature>
<proteinExistence type="predicted"/>
<dbReference type="InterPro" id="IPR001763">
    <property type="entry name" value="Rhodanese-like_dom"/>
</dbReference>
<sequence>MKTRFLLVLTLLLTFTLIPAYAQEEPAAGHAAGGHDGTASIHAKIDQLLKSVPGNHSFIVSPESQTANDLLLDVRAAESFQKSPVKEALNVPLTDLHDHLKDLPRDKRVLVVGDSTVDGAYAVFVLRLHGIDGWLVKSSEGSGGCPMGGADHKKHH</sequence>
<dbReference type="Gene3D" id="3.40.250.10">
    <property type="entry name" value="Rhodanese-like domain"/>
    <property type="match status" value="1"/>
</dbReference>
<dbReference type="Pfam" id="PF00581">
    <property type="entry name" value="Rhodanese"/>
    <property type="match status" value="1"/>
</dbReference>
<feature type="domain" description="Rhodanese" evidence="2">
    <location>
        <begin position="65"/>
        <end position="146"/>
    </location>
</feature>
<evidence type="ECO:0000259" key="2">
    <source>
        <dbReference type="PROSITE" id="PS50206"/>
    </source>
</evidence>
<accession>A0A348AHY2</accession>
<reference evidence="3 4" key="1">
    <citation type="journal article" date="2018" name="Int. J. Syst. Evol. Microbiol.">
        <title>Methylomusa anaerophila gen. nov., sp. nov., an anaerobic methanol-utilizing bacterium isolated from a microbial fuel cell.</title>
        <authorList>
            <person name="Amano N."/>
            <person name="Yamamuro A."/>
            <person name="Miyahara M."/>
            <person name="Kouzuma A."/>
            <person name="Abe T."/>
            <person name="Watanabe K."/>
        </authorList>
    </citation>
    <scope>NUCLEOTIDE SEQUENCE [LARGE SCALE GENOMIC DNA]</scope>
    <source>
        <strain evidence="3 4">MMFC1</strain>
    </source>
</reference>
<dbReference type="RefSeq" id="WP_126307536.1">
    <property type="nucleotide sequence ID" value="NZ_AP018449.1"/>
</dbReference>
<dbReference type="SUPFAM" id="SSF52821">
    <property type="entry name" value="Rhodanese/Cell cycle control phosphatase"/>
    <property type="match status" value="1"/>
</dbReference>
<name>A0A348AHY2_9FIRM</name>
<dbReference type="Proteomes" id="UP000276437">
    <property type="component" value="Chromosome"/>
</dbReference>
<dbReference type="OrthoDB" id="9808735at2"/>
<keyword evidence="4" id="KW-1185">Reference proteome</keyword>
<evidence type="ECO:0000256" key="1">
    <source>
        <dbReference type="SAM" id="SignalP"/>
    </source>
</evidence>
<dbReference type="PROSITE" id="PS50206">
    <property type="entry name" value="RHODANESE_3"/>
    <property type="match status" value="1"/>
</dbReference>
<dbReference type="InterPro" id="IPR036873">
    <property type="entry name" value="Rhodanese-like_dom_sf"/>
</dbReference>
<dbReference type="AlphaFoldDB" id="A0A348AHY2"/>
<evidence type="ECO:0000313" key="4">
    <source>
        <dbReference type="Proteomes" id="UP000276437"/>
    </source>
</evidence>
<keyword evidence="1" id="KW-0732">Signal</keyword>
<protein>
    <recommendedName>
        <fullName evidence="2">Rhodanese domain-containing protein</fullName>
    </recommendedName>
</protein>
<dbReference type="CDD" id="cd00158">
    <property type="entry name" value="RHOD"/>
    <property type="match status" value="1"/>
</dbReference>
<evidence type="ECO:0000313" key="3">
    <source>
        <dbReference type="EMBL" id="BBB90680.1"/>
    </source>
</evidence>
<dbReference type="EMBL" id="AP018449">
    <property type="protein sequence ID" value="BBB90680.1"/>
    <property type="molecule type" value="Genomic_DNA"/>
</dbReference>
<gene>
    <name evidence="3" type="ORF">MAMMFC1_01341</name>
</gene>
<feature type="signal peptide" evidence="1">
    <location>
        <begin position="1"/>
        <end position="22"/>
    </location>
</feature>
<dbReference type="KEGG" id="mana:MAMMFC1_01341"/>